<reference evidence="5" key="1">
    <citation type="submission" date="2020-06" db="EMBL/GenBank/DDBJ databases">
        <title>Paenibacillus sp. nov., isolated from soil.</title>
        <authorList>
            <person name="Seo Y.L."/>
        </authorList>
    </citation>
    <scope>NUCLEOTIDE SEQUENCE [LARGE SCALE GENOMIC DNA]</scope>
    <source>
        <strain evidence="5">JW14</strain>
    </source>
</reference>
<keyword evidence="1 5" id="KW-0378">Hydrolase</keyword>
<dbReference type="PANTHER" id="PTHR10272">
    <property type="entry name" value="PLATELET-ACTIVATING FACTOR ACETYLHYDROLASE"/>
    <property type="match status" value="1"/>
</dbReference>
<keyword evidence="4" id="KW-0472">Membrane</keyword>
<dbReference type="RefSeq" id="WP_175373987.1">
    <property type="nucleotide sequence ID" value="NZ_JABWCS010000219.1"/>
</dbReference>
<protein>
    <submittedName>
        <fullName evidence="5">Alpha/beta hydrolase</fullName>
    </submittedName>
</protein>
<name>A0A850ERQ8_9BACL</name>
<proteinExistence type="predicted"/>
<dbReference type="PANTHER" id="PTHR10272:SF0">
    <property type="entry name" value="PLATELET-ACTIVATING FACTOR ACETYLHYDROLASE"/>
    <property type="match status" value="1"/>
</dbReference>
<evidence type="ECO:0000313" key="5">
    <source>
        <dbReference type="EMBL" id="NUU63605.1"/>
    </source>
</evidence>
<dbReference type="Pfam" id="PF03403">
    <property type="entry name" value="PAF-AH_p_II"/>
    <property type="match status" value="1"/>
</dbReference>
<dbReference type="AlphaFoldDB" id="A0A850ERQ8"/>
<keyword evidence="2" id="KW-0442">Lipid degradation</keyword>
<dbReference type="SUPFAM" id="SSF53474">
    <property type="entry name" value="alpha/beta-Hydrolases"/>
    <property type="match status" value="1"/>
</dbReference>
<evidence type="ECO:0000313" key="6">
    <source>
        <dbReference type="Proteomes" id="UP000564806"/>
    </source>
</evidence>
<keyword evidence="3" id="KW-0443">Lipid metabolism</keyword>
<feature type="transmembrane region" description="Helical" evidence="4">
    <location>
        <begin position="6"/>
        <end position="22"/>
    </location>
</feature>
<keyword evidence="4" id="KW-1133">Transmembrane helix</keyword>
<gene>
    <name evidence="5" type="ORF">HPT30_24910</name>
</gene>
<evidence type="ECO:0000256" key="2">
    <source>
        <dbReference type="ARBA" id="ARBA00022963"/>
    </source>
</evidence>
<accession>A0A850ERQ8</accession>
<dbReference type="Gene3D" id="3.40.50.1820">
    <property type="entry name" value="alpha/beta hydrolase"/>
    <property type="match status" value="1"/>
</dbReference>
<feature type="transmembrane region" description="Helical" evidence="4">
    <location>
        <begin position="90"/>
        <end position="111"/>
    </location>
</feature>
<dbReference type="Proteomes" id="UP000564806">
    <property type="component" value="Unassembled WGS sequence"/>
</dbReference>
<evidence type="ECO:0000256" key="3">
    <source>
        <dbReference type="ARBA" id="ARBA00023098"/>
    </source>
</evidence>
<feature type="transmembrane region" description="Helical" evidence="4">
    <location>
        <begin position="59"/>
        <end position="78"/>
    </location>
</feature>
<keyword evidence="6" id="KW-1185">Reference proteome</keyword>
<comment type="caution">
    <text evidence="5">The sequence shown here is derived from an EMBL/GenBank/DDBJ whole genome shotgun (WGS) entry which is preliminary data.</text>
</comment>
<dbReference type="EMBL" id="JABWCS010000219">
    <property type="protein sequence ID" value="NUU63605.1"/>
    <property type="molecule type" value="Genomic_DNA"/>
</dbReference>
<feature type="transmembrane region" description="Helical" evidence="4">
    <location>
        <begin position="34"/>
        <end position="53"/>
    </location>
</feature>
<dbReference type="GO" id="GO:0003847">
    <property type="term" value="F:1-alkyl-2-acetylglycerophosphocholine esterase activity"/>
    <property type="evidence" value="ECO:0007669"/>
    <property type="project" value="TreeGrafter"/>
</dbReference>
<keyword evidence="4" id="KW-0812">Transmembrane</keyword>
<evidence type="ECO:0000256" key="1">
    <source>
        <dbReference type="ARBA" id="ARBA00022801"/>
    </source>
</evidence>
<organism evidence="5 6">
    <name type="scientific">Paenibacillus agri</name>
    <dbReference type="NCBI Taxonomy" id="2744309"/>
    <lineage>
        <taxon>Bacteria</taxon>
        <taxon>Bacillati</taxon>
        <taxon>Bacillota</taxon>
        <taxon>Bacilli</taxon>
        <taxon>Bacillales</taxon>
        <taxon>Paenibacillaceae</taxon>
        <taxon>Paenibacillus</taxon>
    </lineage>
</organism>
<sequence length="437" mass="49501">MELLIFCFAVILEIALAIYCLITKHNHQKLRNWARIAIFAVFTTLTLTSIIMWSFRWVLLAILLFLPAAFSAVSLLRNKITTKAYKSTRIVRKAIVMILTLMLALAPALVFPQYKPLKVTGEYKVATATYTYIDNNRIEEFNDTGKNRFVNVEFWYPEHGNGSFPLLVFSHGAYGIKSSNASTFTELASHGYIVVSIDHPYHSFYTTSEDGSTVMINKEFYQEVNNANKDGIYTVEQFYELFQKWMKLRTDDMNFVINTILQKTKSDPNPLYKQINTDKIGVFGHSMGGAASIWLGRERGDVSAVVNIDAPMFSELNYDKKTNDLVASGQPYTTPVLNIYSDDVWKQLDNGSAYAANKVADYNFSEIYTIHFQGAKHLSLTDLPLFSPLLANMLQGGTADIDTHYCIETENQIILNFFDYVLKGEGTFTPKATYGLK</sequence>
<dbReference type="GO" id="GO:0016042">
    <property type="term" value="P:lipid catabolic process"/>
    <property type="evidence" value="ECO:0007669"/>
    <property type="project" value="UniProtKB-KW"/>
</dbReference>
<evidence type="ECO:0000256" key="4">
    <source>
        <dbReference type="SAM" id="Phobius"/>
    </source>
</evidence>
<dbReference type="InterPro" id="IPR029058">
    <property type="entry name" value="AB_hydrolase_fold"/>
</dbReference>